<protein>
    <submittedName>
        <fullName evidence="1">Uncharacterized protein</fullName>
    </submittedName>
</protein>
<evidence type="ECO:0000313" key="1">
    <source>
        <dbReference type="EMBL" id="QHR91630.1"/>
    </source>
</evidence>
<sequence>MEIGFYTWLADSAWIPGYSLTGLQFRARYSVPRKYRRYGPPADIVDRLRPLATSTCH</sequence>
<proteinExistence type="predicted"/>
<dbReference type="EMBL" id="MK697702">
    <property type="protein sequence ID" value="QHR91630.1"/>
    <property type="molecule type" value="Genomic_DNA"/>
</dbReference>
<organism evidence="1">
    <name type="scientific">Picea sitchensis</name>
    <name type="common">Sitka spruce</name>
    <name type="synonym">Pinus sitchensis</name>
    <dbReference type="NCBI Taxonomy" id="3332"/>
    <lineage>
        <taxon>Eukaryota</taxon>
        <taxon>Viridiplantae</taxon>
        <taxon>Streptophyta</taxon>
        <taxon>Embryophyta</taxon>
        <taxon>Tracheophyta</taxon>
        <taxon>Spermatophyta</taxon>
        <taxon>Pinopsida</taxon>
        <taxon>Pinidae</taxon>
        <taxon>Conifers I</taxon>
        <taxon>Pinales</taxon>
        <taxon>Pinaceae</taxon>
        <taxon>Picea</taxon>
    </lineage>
</organism>
<accession>A0A6B9XR64</accession>
<keyword evidence="1" id="KW-0496">Mitochondrion</keyword>
<name>A0A6B9XR64_PICSI</name>
<gene>
    <name evidence="1" type="primary">orf05697</name>
    <name evidence="1" type="ORF">Q903MT_gene5665</name>
</gene>
<reference evidence="1" key="1">
    <citation type="submission" date="2019-03" db="EMBL/GenBank/DDBJ databases">
        <title>Largest Complete Mitochondrial Genome of a Gymnosperm, Sitka Spruce (Picea sitchensis), Indicates Complex Physical Structure.</title>
        <authorList>
            <person name="Jackman S.D."/>
            <person name="Coombe L."/>
            <person name="Warren R."/>
            <person name="Kirk H."/>
            <person name="Trinh E."/>
            <person name="McLeod T."/>
            <person name="Pleasance S."/>
            <person name="Pandoh P."/>
            <person name="Zhao Y."/>
            <person name="Coope R."/>
            <person name="Bousquet J."/>
            <person name="Bohlmann J.C."/>
            <person name="Jones S.J.M."/>
            <person name="Birol I."/>
        </authorList>
    </citation>
    <scope>NUCLEOTIDE SEQUENCE</scope>
    <source>
        <strain evidence="1">Q903</strain>
    </source>
</reference>
<dbReference type="AlphaFoldDB" id="A0A6B9XR64"/>
<geneLocation type="mitochondrion" evidence="1"/>